<dbReference type="InterPro" id="IPR007497">
    <property type="entry name" value="SIMPL/DUF541"/>
</dbReference>
<evidence type="ECO:0000256" key="2">
    <source>
        <dbReference type="SAM" id="SignalP"/>
    </source>
</evidence>
<feature type="compositionally biased region" description="Low complexity" evidence="1">
    <location>
        <begin position="368"/>
        <end position="390"/>
    </location>
</feature>
<keyword evidence="2" id="KW-0732">Signal</keyword>
<evidence type="ECO:0000313" key="4">
    <source>
        <dbReference type="Proteomes" id="UP000292859"/>
    </source>
</evidence>
<gene>
    <name evidence="3" type="ORF">EYF88_01280</name>
</gene>
<dbReference type="Proteomes" id="UP000292859">
    <property type="component" value="Unassembled WGS sequence"/>
</dbReference>
<evidence type="ECO:0000256" key="1">
    <source>
        <dbReference type="SAM" id="MobiDB-lite"/>
    </source>
</evidence>
<dbReference type="PANTHER" id="PTHR34387">
    <property type="entry name" value="SLR1258 PROTEIN"/>
    <property type="match status" value="1"/>
</dbReference>
<dbReference type="Pfam" id="PF04402">
    <property type="entry name" value="SIMPL"/>
    <property type="match status" value="1"/>
</dbReference>
<dbReference type="Gene3D" id="3.30.70.2970">
    <property type="entry name" value="Protein of unknown function (DUF541), domain 2"/>
    <property type="match status" value="1"/>
</dbReference>
<sequence>MRNGNFRKKDGTMIQISRGLTRAALAASTVLALGAPAMAMHGKGGQSMCRPGMSRLTVTGQGEARVAPDMASIQLGVTTQAASAAEAMARNAERQTAVIAALRDAGIEQADVQTSGLSLNPVMDYGEGRAPTVTGYQASNMVTVRVADVPRLGEVLDAIVAAGANEINGISFTRDDSAATEDEARREAVADARRKAEVLAEAADLTLGPVLVLRDSPAPEGPRPMMMEARAASDSAGVPIAAGEVAMTAMVEMQFALTGQDCGPMGGKGRHGGDHGRMEQGAPAMPDNGAPAPMPHHGAPDPTGGGAQLPPGHPPVPGMEAPSLEGEPASPSSPPASDSDPAATAPGDLPPPLGTDTGAPEPDEPVVPLGDDPAGGDAPAAPPAGQAPSN</sequence>
<dbReference type="InterPro" id="IPR052022">
    <property type="entry name" value="26kDa_periplasmic_antigen"/>
</dbReference>
<reference evidence="3 4" key="1">
    <citation type="submission" date="2019-02" db="EMBL/GenBank/DDBJ databases">
        <authorList>
            <person name="Zhang G."/>
        </authorList>
    </citation>
    <scope>NUCLEOTIDE SEQUENCE [LARGE SCALE GENOMIC DNA]</scope>
    <source>
        <strain evidence="3 4">CMB17</strain>
    </source>
</reference>
<dbReference type="Gene3D" id="3.30.110.170">
    <property type="entry name" value="Protein of unknown function (DUF541), domain 1"/>
    <property type="match status" value="1"/>
</dbReference>
<dbReference type="PANTHER" id="PTHR34387:SF1">
    <property type="entry name" value="PERIPLASMIC IMMUNOGENIC PROTEIN"/>
    <property type="match status" value="1"/>
</dbReference>
<accession>A0ABY1YMR3</accession>
<feature type="signal peptide" evidence="2">
    <location>
        <begin position="1"/>
        <end position="39"/>
    </location>
</feature>
<comment type="caution">
    <text evidence="3">The sequence shown here is derived from an EMBL/GenBank/DDBJ whole genome shotgun (WGS) entry which is preliminary data.</text>
</comment>
<feature type="chain" id="PRO_5046760366" evidence="2">
    <location>
        <begin position="40"/>
        <end position="390"/>
    </location>
</feature>
<feature type="compositionally biased region" description="Low complexity" evidence="1">
    <location>
        <begin position="289"/>
        <end position="302"/>
    </location>
</feature>
<proteinExistence type="predicted"/>
<feature type="region of interest" description="Disordered" evidence="1">
    <location>
        <begin position="262"/>
        <end position="390"/>
    </location>
</feature>
<keyword evidence="4" id="KW-1185">Reference proteome</keyword>
<evidence type="ECO:0000313" key="3">
    <source>
        <dbReference type="EMBL" id="TBN52867.1"/>
    </source>
</evidence>
<name>A0ABY1YMR3_9RHOB</name>
<dbReference type="EMBL" id="SIRL01000001">
    <property type="protein sequence ID" value="TBN52867.1"/>
    <property type="molecule type" value="Genomic_DNA"/>
</dbReference>
<organism evidence="3 4">
    <name type="scientific">Paracoccus sediminis</name>
    <dbReference type="NCBI Taxonomy" id="1214787"/>
    <lineage>
        <taxon>Bacteria</taxon>
        <taxon>Pseudomonadati</taxon>
        <taxon>Pseudomonadota</taxon>
        <taxon>Alphaproteobacteria</taxon>
        <taxon>Rhodobacterales</taxon>
        <taxon>Paracoccaceae</taxon>
        <taxon>Paracoccus</taxon>
    </lineage>
</organism>
<feature type="compositionally biased region" description="Low complexity" evidence="1">
    <location>
        <begin position="320"/>
        <end position="347"/>
    </location>
</feature>
<protein>
    <submittedName>
        <fullName evidence="3">SIMPL domain-containing protein</fullName>
    </submittedName>
</protein>